<gene>
    <name evidence="1" type="ORF">RMCC_0830</name>
</gene>
<evidence type="ECO:0008006" key="3">
    <source>
        <dbReference type="Google" id="ProtNLM"/>
    </source>
</evidence>
<proteinExistence type="predicted"/>
<keyword evidence="2" id="KW-1185">Reference proteome</keyword>
<organism evidence="1 2">
    <name type="scientific">Mycolicibacterium canariasense</name>
    <name type="common">Mycobacterium canariasense</name>
    <dbReference type="NCBI Taxonomy" id="228230"/>
    <lineage>
        <taxon>Bacteria</taxon>
        <taxon>Bacillati</taxon>
        <taxon>Actinomycetota</taxon>
        <taxon>Actinomycetes</taxon>
        <taxon>Mycobacteriales</taxon>
        <taxon>Mycobacteriaceae</taxon>
        <taxon>Mycolicibacterium</taxon>
    </lineage>
</organism>
<sequence length="193" mass="21272">MTTPTTVPAPGLTLEEMRAAAPIPATTAMPSDIAELIKPDSGIYIRSNYTPNTAFQVGKPPGATADWRVLESDGQIRSTIPGLEQTELRFDPDVESRERDVHIEGHRPPWVEQRYLPELAPYPLAAQQTGLAEDRMFLEAFAAEAERFPYPWRTIGKVYTPTAGGTGYLVGPNLVLTAGHVRLRPAEWCTSRT</sequence>
<reference evidence="2" key="1">
    <citation type="journal article" date="2016" name="Genome Announc.">
        <title>Draft Genome Sequences of Five Rapidly Growing Mycobacterium Species, M. thermoresistibile, M. fortuitum subsp. acetamidolyticum, M. canariasense, M. brisbanense, and M. novocastrense.</title>
        <authorList>
            <person name="Katahira K."/>
            <person name="Ogura Y."/>
            <person name="Gotoh Y."/>
            <person name="Hayashi T."/>
        </authorList>
    </citation>
    <scope>NUCLEOTIDE SEQUENCE [LARGE SCALE GENOMIC DNA]</scope>
    <source>
        <strain evidence="2">JCM15298</strain>
    </source>
</reference>
<comment type="caution">
    <text evidence="1">The sequence shown here is derived from an EMBL/GenBank/DDBJ whole genome shotgun (WGS) entry which is preliminary data.</text>
</comment>
<dbReference type="STRING" id="228230.RMCC_0830"/>
<name>A0A100W979_MYCCR</name>
<dbReference type="EMBL" id="BCSY01000028">
    <property type="protein sequence ID" value="GAS93864.1"/>
    <property type="molecule type" value="Genomic_DNA"/>
</dbReference>
<dbReference type="InterPro" id="IPR009003">
    <property type="entry name" value="Peptidase_S1_PA"/>
</dbReference>
<dbReference type="Gene3D" id="2.40.10.10">
    <property type="entry name" value="Trypsin-like serine proteases"/>
    <property type="match status" value="1"/>
</dbReference>
<dbReference type="SUPFAM" id="SSF50494">
    <property type="entry name" value="Trypsin-like serine proteases"/>
    <property type="match status" value="1"/>
</dbReference>
<accession>A0A100W979</accession>
<dbReference type="InterPro" id="IPR043504">
    <property type="entry name" value="Peptidase_S1_PA_chymotrypsin"/>
</dbReference>
<dbReference type="OrthoDB" id="267336at2"/>
<dbReference type="AlphaFoldDB" id="A0A100W979"/>
<reference evidence="2" key="2">
    <citation type="submission" date="2016-02" db="EMBL/GenBank/DDBJ databases">
        <title>Draft genome sequence of five rapidly growing Mycobacterium species.</title>
        <authorList>
            <person name="Katahira K."/>
            <person name="Gotou Y."/>
            <person name="Iida K."/>
            <person name="Ogura Y."/>
            <person name="Hayashi T."/>
        </authorList>
    </citation>
    <scope>NUCLEOTIDE SEQUENCE [LARGE SCALE GENOMIC DNA]</scope>
    <source>
        <strain evidence="2">JCM15298</strain>
    </source>
</reference>
<dbReference type="Proteomes" id="UP000069443">
    <property type="component" value="Unassembled WGS sequence"/>
</dbReference>
<evidence type="ECO:0000313" key="1">
    <source>
        <dbReference type="EMBL" id="GAS93864.1"/>
    </source>
</evidence>
<protein>
    <recommendedName>
        <fullName evidence="3">Serine protease</fullName>
    </recommendedName>
</protein>
<dbReference type="RefSeq" id="WP_131805210.1">
    <property type="nucleotide sequence ID" value="NZ_BCSY01000028.1"/>
</dbReference>
<evidence type="ECO:0000313" key="2">
    <source>
        <dbReference type="Proteomes" id="UP000069443"/>
    </source>
</evidence>